<keyword evidence="5" id="KW-0997">Cell inner membrane</keyword>
<evidence type="ECO:0000313" key="13">
    <source>
        <dbReference type="Proteomes" id="UP000177167"/>
    </source>
</evidence>
<dbReference type="InterPro" id="IPR042094">
    <property type="entry name" value="T2SS_GspF_sf"/>
</dbReference>
<proteinExistence type="inferred from homology"/>
<keyword evidence="3 9" id="KW-0813">Transport</keyword>
<protein>
    <recommendedName>
        <fullName evidence="11">Type II secretion system protein GspF domain-containing protein</fullName>
    </recommendedName>
</protein>
<evidence type="ECO:0000256" key="7">
    <source>
        <dbReference type="ARBA" id="ARBA00022989"/>
    </source>
</evidence>
<comment type="similarity">
    <text evidence="2 9">Belongs to the GSP F family.</text>
</comment>
<dbReference type="InterPro" id="IPR018076">
    <property type="entry name" value="T2SS_GspF_dom"/>
</dbReference>
<dbReference type="InterPro" id="IPR003004">
    <property type="entry name" value="GspF/PilC"/>
</dbReference>
<dbReference type="FunFam" id="1.20.81.30:FF:000001">
    <property type="entry name" value="Type II secretion system protein F"/>
    <property type="match status" value="1"/>
</dbReference>
<reference evidence="12 13" key="1">
    <citation type="journal article" date="2016" name="Nat. Commun.">
        <title>Thousands of microbial genomes shed light on interconnected biogeochemical processes in an aquifer system.</title>
        <authorList>
            <person name="Anantharaman K."/>
            <person name="Brown C.T."/>
            <person name="Hug L.A."/>
            <person name="Sharon I."/>
            <person name="Castelle C.J."/>
            <person name="Probst A.J."/>
            <person name="Thomas B.C."/>
            <person name="Singh A."/>
            <person name="Wilkins M.J."/>
            <person name="Karaoz U."/>
            <person name="Brodie E.L."/>
            <person name="Williams K.H."/>
            <person name="Hubbard S.S."/>
            <person name="Banfield J.F."/>
        </authorList>
    </citation>
    <scope>NUCLEOTIDE SEQUENCE [LARGE SCALE GENOMIC DNA]</scope>
</reference>
<dbReference type="Pfam" id="PF00482">
    <property type="entry name" value="T2SSF"/>
    <property type="match status" value="2"/>
</dbReference>
<feature type="transmembrane region" description="Helical" evidence="10">
    <location>
        <begin position="145"/>
        <end position="175"/>
    </location>
</feature>
<dbReference type="GO" id="GO:0005886">
    <property type="term" value="C:plasma membrane"/>
    <property type="evidence" value="ECO:0007669"/>
    <property type="project" value="UniProtKB-SubCell"/>
</dbReference>
<evidence type="ECO:0000256" key="5">
    <source>
        <dbReference type="ARBA" id="ARBA00022519"/>
    </source>
</evidence>
<dbReference type="PANTHER" id="PTHR30012">
    <property type="entry name" value="GENERAL SECRETION PATHWAY PROTEIN"/>
    <property type="match status" value="1"/>
</dbReference>
<evidence type="ECO:0000256" key="2">
    <source>
        <dbReference type="ARBA" id="ARBA00005745"/>
    </source>
</evidence>
<accession>A0A1F8FB91</accession>
<feature type="transmembrane region" description="Helical" evidence="10">
    <location>
        <begin position="310"/>
        <end position="331"/>
    </location>
</feature>
<feature type="domain" description="Type II secretion system protein GspF" evidence="11">
    <location>
        <begin position="3"/>
        <end position="126"/>
    </location>
</feature>
<evidence type="ECO:0000313" key="12">
    <source>
        <dbReference type="EMBL" id="OGN09526.1"/>
    </source>
</evidence>
<name>A0A1F8FB91_9BACT</name>
<dbReference type="PRINTS" id="PR00812">
    <property type="entry name" value="BCTERIALGSPF"/>
</dbReference>
<evidence type="ECO:0000256" key="3">
    <source>
        <dbReference type="ARBA" id="ARBA00022448"/>
    </source>
</evidence>
<dbReference type="InterPro" id="IPR001992">
    <property type="entry name" value="T2SS_GspF/T4SS_PilC_CS"/>
</dbReference>
<evidence type="ECO:0000256" key="4">
    <source>
        <dbReference type="ARBA" id="ARBA00022475"/>
    </source>
</evidence>
<dbReference type="Proteomes" id="UP000177167">
    <property type="component" value="Unassembled WGS sequence"/>
</dbReference>
<evidence type="ECO:0000256" key="9">
    <source>
        <dbReference type="RuleBase" id="RU003923"/>
    </source>
</evidence>
<keyword evidence="4" id="KW-1003">Cell membrane</keyword>
<dbReference type="Gene3D" id="1.20.81.30">
    <property type="entry name" value="Type II secretion system (T2SS), domain F"/>
    <property type="match status" value="2"/>
</dbReference>
<gene>
    <name evidence="12" type="ORF">A3J46_05995</name>
</gene>
<keyword evidence="6 9" id="KW-0812">Transmembrane</keyword>
<comment type="caution">
    <text evidence="12">The sequence shown here is derived from an EMBL/GenBank/DDBJ whole genome shotgun (WGS) entry which is preliminary data.</text>
</comment>
<keyword evidence="8 10" id="KW-0472">Membrane</keyword>
<evidence type="ECO:0000256" key="8">
    <source>
        <dbReference type="ARBA" id="ARBA00023136"/>
    </source>
</evidence>
<feature type="domain" description="Type II secretion system protein GspF" evidence="11">
    <location>
        <begin position="206"/>
        <end position="329"/>
    </location>
</feature>
<dbReference type="AlphaFoldDB" id="A0A1F8FB91"/>
<dbReference type="PANTHER" id="PTHR30012:SF0">
    <property type="entry name" value="TYPE II SECRETION SYSTEM PROTEIN F-RELATED"/>
    <property type="match status" value="1"/>
</dbReference>
<dbReference type="EMBL" id="MGJP01000033">
    <property type="protein sequence ID" value="OGN09526.1"/>
    <property type="molecule type" value="Genomic_DNA"/>
</dbReference>
<organism evidence="12 13">
    <name type="scientific">Candidatus Yanofskybacteria bacterium RIFCSPHIGHO2_02_FULL_41_11</name>
    <dbReference type="NCBI Taxonomy" id="1802675"/>
    <lineage>
        <taxon>Bacteria</taxon>
        <taxon>Candidatus Yanofskyibacteriota</taxon>
    </lineage>
</organism>
<evidence type="ECO:0000256" key="1">
    <source>
        <dbReference type="ARBA" id="ARBA00004429"/>
    </source>
</evidence>
<keyword evidence="7 10" id="KW-1133">Transmembrane helix</keyword>
<evidence type="ECO:0000256" key="10">
    <source>
        <dbReference type="SAM" id="Phobius"/>
    </source>
</evidence>
<dbReference type="GO" id="GO:0015628">
    <property type="term" value="P:protein secretion by the type II secretion system"/>
    <property type="evidence" value="ECO:0007669"/>
    <property type="project" value="TreeGrafter"/>
</dbReference>
<comment type="subcellular location">
    <subcellularLocation>
        <location evidence="1">Cell inner membrane</location>
        <topology evidence="1">Multi-pass membrane protein</topology>
    </subcellularLocation>
    <subcellularLocation>
        <location evidence="9">Cell membrane</location>
        <topology evidence="9">Multi-pass membrane protein</topology>
    </subcellularLocation>
</comment>
<sequence>MLFARNLEVMTRSGMQLLQGLELIRKQTKSKAFGIILDNVIADVKNGHFLSVGLERYKSVFGDFFINLIRVGESSGTLSENLGYLAEELKKKDELQKKVRGALVYPAFILVATLGITGILTFFIFPKILPVLTSIKVELPITTKIFIAISNLLFDYGLYIFGILVILVVIFFLLLKIQEFRFKWNVFLLKIPAISEMIKTVNIINFSRTLGLLLKAGIKIVEALEITASTLVNPIYRKEVRIISEGVKKGDPMSKHLLERSDLFSPIFTQMVTVGENTGKLDESILFLSDFYESELDETTRSLSSFLEPILLLIMGMVVAFVALAIITPIYKITQTIGR</sequence>
<feature type="transmembrane region" description="Helical" evidence="10">
    <location>
        <begin position="102"/>
        <end position="125"/>
    </location>
</feature>
<evidence type="ECO:0000256" key="6">
    <source>
        <dbReference type="ARBA" id="ARBA00022692"/>
    </source>
</evidence>
<dbReference type="PROSITE" id="PS00874">
    <property type="entry name" value="T2SP_F"/>
    <property type="match status" value="1"/>
</dbReference>
<evidence type="ECO:0000259" key="11">
    <source>
        <dbReference type="Pfam" id="PF00482"/>
    </source>
</evidence>